<dbReference type="RefSeq" id="WP_278229354.1">
    <property type="nucleotide sequence ID" value="NZ_JAOWLY010000016.1"/>
</dbReference>
<evidence type="ECO:0008006" key="4">
    <source>
        <dbReference type="Google" id="ProtNLM"/>
    </source>
</evidence>
<dbReference type="Proteomes" id="UP001152614">
    <property type="component" value="Unassembled WGS sequence"/>
</dbReference>
<comment type="caution">
    <text evidence="2">The sequence shown here is derived from an EMBL/GenBank/DDBJ whole genome shotgun (WGS) entry which is preliminary data.</text>
</comment>
<evidence type="ECO:0000256" key="1">
    <source>
        <dbReference type="SAM" id="SignalP"/>
    </source>
</evidence>
<evidence type="ECO:0000313" key="2">
    <source>
        <dbReference type="EMBL" id="MDG4984933.1"/>
    </source>
</evidence>
<evidence type="ECO:0000313" key="3">
    <source>
        <dbReference type="Proteomes" id="UP001152614"/>
    </source>
</evidence>
<protein>
    <recommendedName>
        <fullName evidence="4">Lipoprotein</fullName>
    </recommendedName>
</protein>
<sequence>MKKLTIFITLSFCLGLFSGCSQSEDIANRKIDSVKAEVISTNHDDQDYFTLIPIVTTTGKTTITNFVPIWNNIDYLSVKYKYQGKIIVQKQMILRLGNIRESPIFGFKRPILVKSQHQSCSILMIINLNLNIV</sequence>
<dbReference type="AlphaFoldDB" id="A0A9X4NMD5"/>
<dbReference type="EMBL" id="JAOWLY010000016">
    <property type="protein sequence ID" value="MDG4984933.1"/>
    <property type="molecule type" value="Genomic_DNA"/>
</dbReference>
<dbReference type="PROSITE" id="PS51257">
    <property type="entry name" value="PROKAR_LIPOPROTEIN"/>
    <property type="match status" value="1"/>
</dbReference>
<feature type="chain" id="PRO_5040731042" description="Lipoprotein" evidence="1">
    <location>
        <begin position="24"/>
        <end position="133"/>
    </location>
</feature>
<name>A0A9X4NMD5_9LACT</name>
<proteinExistence type="predicted"/>
<feature type="signal peptide" evidence="1">
    <location>
        <begin position="1"/>
        <end position="23"/>
    </location>
</feature>
<accession>A0A9X4NMD5</accession>
<reference evidence="2" key="2">
    <citation type="journal article" date="2023" name="Food Microbiol.">
        <title>Evaluation of the fermentation potential of lactic acid bacteria isolated from herbs, fruits and vegetables as starter cultures in nut-based milk alternatives.</title>
        <authorList>
            <person name="Huang W."/>
            <person name="Dong A."/>
            <person name="Pham H.T."/>
            <person name="Zhou C."/>
            <person name="Huo Z."/>
            <person name="Watjen A.P."/>
            <person name="Prakash S."/>
            <person name="Bang-Berthelsen C.H."/>
            <person name="Turner M.S."/>
        </authorList>
    </citation>
    <scope>NUCLEOTIDE SEQUENCE</scope>
    <source>
        <strain evidence="2">3</strain>
    </source>
</reference>
<organism evidence="2 3">
    <name type="scientific">Lactococcus lactis</name>
    <dbReference type="NCBI Taxonomy" id="1358"/>
    <lineage>
        <taxon>Bacteria</taxon>
        <taxon>Bacillati</taxon>
        <taxon>Bacillota</taxon>
        <taxon>Bacilli</taxon>
        <taxon>Lactobacillales</taxon>
        <taxon>Streptococcaceae</taxon>
        <taxon>Lactococcus</taxon>
    </lineage>
</organism>
<reference evidence="2" key="1">
    <citation type="submission" date="2022-10" db="EMBL/GenBank/DDBJ databases">
        <authorList>
            <person name="Turner M.S."/>
            <person name="Huang W."/>
        </authorList>
    </citation>
    <scope>NUCLEOTIDE SEQUENCE</scope>
    <source>
        <strain evidence="2">3</strain>
    </source>
</reference>
<keyword evidence="1" id="KW-0732">Signal</keyword>
<gene>
    <name evidence="2" type="ORF">OGZ51_12335</name>
</gene>